<protein>
    <submittedName>
        <fullName evidence="1">DNA-binding protein</fullName>
    </submittedName>
</protein>
<accession>A0A3X7M256</accession>
<dbReference type="GO" id="GO:0003677">
    <property type="term" value="F:DNA binding"/>
    <property type="evidence" value="ECO:0007669"/>
    <property type="project" value="UniProtKB-KW"/>
</dbReference>
<evidence type="ECO:0000313" key="1">
    <source>
        <dbReference type="EMBL" id="MIT92360.1"/>
    </source>
</evidence>
<reference evidence="1" key="1">
    <citation type="submission" date="2018-08" db="EMBL/GenBank/DDBJ databases">
        <authorList>
            <consortium name="GenomeTrakr network: Whole genome sequencing for foodborne pathogen traceback"/>
        </authorList>
    </citation>
    <scope>NUCLEOTIDE SEQUENCE [LARGE SCALE GENOMIC DNA]</scope>
    <source>
        <strain evidence="1">CFSAN034428</strain>
    </source>
</reference>
<comment type="caution">
    <text evidence="1">The sequence shown here is derived from an EMBL/GenBank/DDBJ whole genome shotgun (WGS) entry which is preliminary data.</text>
</comment>
<name>A0A3X7M256_SALER</name>
<gene>
    <name evidence="1" type="ORF">ATP91_19030</name>
</gene>
<dbReference type="Proteomes" id="UP000839515">
    <property type="component" value="Unassembled WGS sequence"/>
</dbReference>
<proteinExistence type="predicted"/>
<dbReference type="EMBL" id="RSTU01000016">
    <property type="protein sequence ID" value="MIT92360.1"/>
    <property type="molecule type" value="Genomic_DNA"/>
</dbReference>
<organism evidence="1">
    <name type="scientific">Salmonella enterica</name>
    <name type="common">Salmonella choleraesuis</name>
    <dbReference type="NCBI Taxonomy" id="28901"/>
    <lineage>
        <taxon>Bacteria</taxon>
        <taxon>Pseudomonadati</taxon>
        <taxon>Pseudomonadota</taxon>
        <taxon>Gammaproteobacteria</taxon>
        <taxon>Enterobacterales</taxon>
        <taxon>Enterobacteriaceae</taxon>
        <taxon>Salmonella</taxon>
    </lineage>
</organism>
<keyword evidence="1" id="KW-0238">DNA-binding</keyword>
<sequence>MKAKLLNTHEEVDIEKLLPLYPYRDEQGNPVLEESLEDYAKRTGQTLRAVQGQADRNSIPVIQKQRYGKREVNLYALFLKTIRHAEKYVKMTE</sequence>
<dbReference type="AlphaFoldDB" id="A0A3X7M256"/>